<evidence type="ECO:0000313" key="3">
    <source>
        <dbReference type="Proteomes" id="UP000188613"/>
    </source>
</evidence>
<accession>A0A1V2A580</accession>
<feature type="region of interest" description="Disordered" evidence="1">
    <location>
        <begin position="78"/>
        <end position="129"/>
    </location>
</feature>
<gene>
    <name evidence="2" type="ORF">BTO28_13635</name>
</gene>
<name>A0A1V2A580_9BACI</name>
<protein>
    <submittedName>
        <fullName evidence="2">Uncharacterized protein</fullName>
    </submittedName>
</protein>
<feature type="compositionally biased region" description="Low complexity" evidence="1">
    <location>
        <begin position="119"/>
        <end position="129"/>
    </location>
</feature>
<organism evidence="2 3">
    <name type="scientific">Domibacillus epiphyticus</name>
    <dbReference type="NCBI Taxonomy" id="1714355"/>
    <lineage>
        <taxon>Bacteria</taxon>
        <taxon>Bacillati</taxon>
        <taxon>Bacillota</taxon>
        <taxon>Bacilli</taxon>
        <taxon>Bacillales</taxon>
        <taxon>Bacillaceae</taxon>
        <taxon>Domibacillus</taxon>
    </lineage>
</organism>
<feature type="region of interest" description="Disordered" evidence="1">
    <location>
        <begin position="1"/>
        <end position="64"/>
    </location>
</feature>
<dbReference type="Proteomes" id="UP000188613">
    <property type="component" value="Unassembled WGS sequence"/>
</dbReference>
<feature type="non-terminal residue" evidence="2">
    <location>
        <position position="1"/>
    </location>
</feature>
<feature type="compositionally biased region" description="Low complexity" evidence="1">
    <location>
        <begin position="7"/>
        <end position="32"/>
    </location>
</feature>
<feature type="compositionally biased region" description="Basic and acidic residues" evidence="1">
    <location>
        <begin position="81"/>
        <end position="101"/>
    </location>
</feature>
<keyword evidence="3" id="KW-1185">Reference proteome</keyword>
<dbReference type="RefSeq" id="WP_158068828.1">
    <property type="nucleotide sequence ID" value="NZ_MSFI01000024.1"/>
</dbReference>
<sequence>SPDGRDSVSGSPAVGVSGSGSPADGVSGSDSPAVEHPYISDNENSVPADEKHNPPIDSTPKIIDEEDLDVPIKIYPNIPIDHLHNPKQDLIPKTKNKDGHYISDIPAEDKRKKKPYEGNTLPNNNADNTLNLNKQSDTFNVIKKAENKCKRFSKSLEKIKEAVKATIKNRYEAEHLLNTSLHDLNKHFSGEQNATEEEMIQLLGKISAAFEFIQESDHSAQHKMFIHLMKFLNEKLPACFIAEFIYSSFKTTEDAASFIQILKEAGVETTEIEVYLKEKDIQ</sequence>
<evidence type="ECO:0000313" key="2">
    <source>
        <dbReference type="EMBL" id="OMP66158.1"/>
    </source>
</evidence>
<comment type="caution">
    <text evidence="2">The sequence shown here is derived from an EMBL/GenBank/DDBJ whole genome shotgun (WGS) entry which is preliminary data.</text>
</comment>
<proteinExistence type="predicted"/>
<evidence type="ECO:0000256" key="1">
    <source>
        <dbReference type="SAM" id="MobiDB-lite"/>
    </source>
</evidence>
<dbReference type="EMBL" id="MSFI01000024">
    <property type="protein sequence ID" value="OMP66158.1"/>
    <property type="molecule type" value="Genomic_DNA"/>
</dbReference>
<reference evidence="2 3" key="1">
    <citation type="submission" date="2016-12" db="EMBL/GenBank/DDBJ databases">
        <title>Domibacillus sp. SAB 38T whole genome sequencing.</title>
        <authorList>
            <person name="Verma A."/>
            <person name="Ojha A.K."/>
            <person name="Krishnamurthi S."/>
        </authorList>
    </citation>
    <scope>NUCLEOTIDE SEQUENCE [LARGE SCALE GENOMIC DNA]</scope>
    <source>
        <strain evidence="2 3">SAB 38</strain>
    </source>
</reference>
<dbReference type="AlphaFoldDB" id="A0A1V2A580"/>